<dbReference type="SUPFAM" id="SSF158472">
    <property type="entry name" value="HAMP domain-like"/>
    <property type="match status" value="1"/>
</dbReference>
<dbReference type="PROSITE" id="PS50125">
    <property type="entry name" value="GUANYLATE_CYCLASE_2"/>
    <property type="match status" value="1"/>
</dbReference>
<gene>
    <name evidence="4" type="ORF">HNQ71_004609</name>
</gene>
<feature type="transmembrane region" description="Helical" evidence="1">
    <location>
        <begin position="39"/>
        <end position="60"/>
    </location>
</feature>
<evidence type="ECO:0000313" key="5">
    <source>
        <dbReference type="Proteomes" id="UP000556329"/>
    </source>
</evidence>
<proteinExistence type="predicted"/>
<dbReference type="Gene3D" id="3.30.70.1230">
    <property type="entry name" value="Nucleotide cyclase"/>
    <property type="match status" value="1"/>
</dbReference>
<evidence type="ECO:0000259" key="2">
    <source>
        <dbReference type="PROSITE" id="PS50125"/>
    </source>
</evidence>
<dbReference type="InterPro" id="IPR029787">
    <property type="entry name" value="Nucleotide_cyclase"/>
</dbReference>
<dbReference type="SMART" id="SM00044">
    <property type="entry name" value="CYCc"/>
    <property type="match status" value="1"/>
</dbReference>
<dbReference type="PANTHER" id="PTHR43081">
    <property type="entry name" value="ADENYLATE CYCLASE, TERMINAL-DIFFERENTIATION SPECIFIC-RELATED"/>
    <property type="match status" value="1"/>
</dbReference>
<organism evidence="4 5">
    <name type="scientific">Mesorhizobium sangaii</name>
    <dbReference type="NCBI Taxonomy" id="505389"/>
    <lineage>
        <taxon>Bacteria</taxon>
        <taxon>Pseudomonadati</taxon>
        <taxon>Pseudomonadota</taxon>
        <taxon>Alphaproteobacteria</taxon>
        <taxon>Hyphomicrobiales</taxon>
        <taxon>Phyllobacteriaceae</taxon>
        <taxon>Mesorhizobium</taxon>
    </lineage>
</organism>
<keyword evidence="1" id="KW-0812">Transmembrane</keyword>
<dbReference type="EMBL" id="JACHEF010000004">
    <property type="protein sequence ID" value="MBB6411921.1"/>
    <property type="molecule type" value="Genomic_DNA"/>
</dbReference>
<dbReference type="SUPFAM" id="SSF55073">
    <property type="entry name" value="Nucleotide cyclase"/>
    <property type="match status" value="1"/>
</dbReference>
<dbReference type="Gene3D" id="3.30.450.40">
    <property type="match status" value="1"/>
</dbReference>
<dbReference type="Pfam" id="PF13185">
    <property type="entry name" value="GAF_2"/>
    <property type="match status" value="1"/>
</dbReference>
<feature type="domain" description="Guanylate cyclase" evidence="2">
    <location>
        <begin position="669"/>
        <end position="804"/>
    </location>
</feature>
<dbReference type="PANTHER" id="PTHR43081:SF18">
    <property type="entry name" value="BLL7624 PROTEIN"/>
    <property type="match status" value="1"/>
</dbReference>
<name>A0A841PDT9_9HYPH</name>
<evidence type="ECO:0000256" key="1">
    <source>
        <dbReference type="SAM" id="Phobius"/>
    </source>
</evidence>
<protein>
    <submittedName>
        <fullName evidence="4">Class 3 adenylate cyclase/CHASE3 domain sensor protein/putative methionine-R-sulfoxide reductase with GAF domain</fullName>
    </submittedName>
</protein>
<feature type="domain" description="HAMP" evidence="3">
    <location>
        <begin position="375"/>
        <end position="427"/>
    </location>
</feature>
<comment type="caution">
    <text evidence="4">The sequence shown here is derived from an EMBL/GenBank/DDBJ whole genome shotgun (WGS) entry which is preliminary data.</text>
</comment>
<dbReference type="InterPro" id="IPR050697">
    <property type="entry name" value="Adenylyl/Guanylyl_Cyclase_3/4"/>
</dbReference>
<dbReference type="InterPro" id="IPR003660">
    <property type="entry name" value="HAMP_dom"/>
</dbReference>
<evidence type="ECO:0000313" key="4">
    <source>
        <dbReference type="EMBL" id="MBB6411921.1"/>
    </source>
</evidence>
<dbReference type="GO" id="GO:0016020">
    <property type="term" value="C:membrane"/>
    <property type="evidence" value="ECO:0007669"/>
    <property type="project" value="InterPro"/>
</dbReference>
<keyword evidence="1" id="KW-1133">Transmembrane helix</keyword>
<dbReference type="PROSITE" id="PS50885">
    <property type="entry name" value="HAMP"/>
    <property type="match status" value="1"/>
</dbReference>
<dbReference type="CDD" id="cd06225">
    <property type="entry name" value="HAMP"/>
    <property type="match status" value="1"/>
</dbReference>
<dbReference type="InterPro" id="IPR003018">
    <property type="entry name" value="GAF"/>
</dbReference>
<dbReference type="GO" id="GO:0004016">
    <property type="term" value="F:adenylate cyclase activity"/>
    <property type="evidence" value="ECO:0007669"/>
    <property type="project" value="UniProtKB-ARBA"/>
</dbReference>
<dbReference type="SMART" id="SM00304">
    <property type="entry name" value="HAMP"/>
    <property type="match status" value="1"/>
</dbReference>
<feature type="transmembrane region" description="Helical" evidence="1">
    <location>
        <begin position="354"/>
        <end position="373"/>
    </location>
</feature>
<dbReference type="InterPro" id="IPR029016">
    <property type="entry name" value="GAF-like_dom_sf"/>
</dbReference>
<dbReference type="Gene3D" id="6.10.340.10">
    <property type="match status" value="1"/>
</dbReference>
<sequence>MTSEDPVIAKSHSVYLAPWQKLTQAVAPALRKLNIGGKLTVGFGILVALMLLVVGLNYLGSIEAVLNINRTTNLSAPSAVASARAQANLLRMLGEVRGYLALGDESYRDGYRAANEAFLSDMHELDVLLRAKGESVAITGSSSAELGMQEIAEQFSAWQPLPEQLFDLRDDQLRREPALKILVMDANPLIGNIVASAKGVMLAQQNKEPSPANTALLVELASFQTSFYAMVAGLRGYVTTGRDSFKYEYEANLTINETAWSDIAKSSTVLSRNQNALIEKITKSRAAFLELPARMFEAVEGEHAREDLYLFRTQAVPIAERMLALLDKVATQEQRRLQIDLGSGRDQLEGAQRIILSVGAAAVLLGLLLGLIFRESIAGPVQRLTNVADRVRRGDLAARAQIESGDEIGTLATTFNSMTVQLGANLGDLENRRKEQENLARRFRRQSDYLGALHDTSLGLIARLDLAELLSDLTARAAQLLGTEHGYVYLVDESGEALERRVGVGVYTTHIGQKLSRSEGVAGAVWHTGEALLINDYQNWSGRAAAAAQLDVTIRAIMGVPLKSGEMVVGVLGIAYDDASALEFGEEEVELLKRFGQLASIALENARLHMATGAAKQLAEEASKRVGEQNRMLESLSSKLSKYLSPQVYASIFSGRQNVEISSKRKKLTVFFSDIADFTSTTDKLESEELTGLLNHYLTEMTKIALEHGATVDKYIGDAILAFFGDPESKGTKEDALACVRMAIAMQRRMQGLHAEWANAGAELPFQLRMGINTGYCTVGNFGSEDRMDYTIIGGEVNLASRLQAHADLGGILLAHETYALVKDEIEAEELPPLAIKGFSHLVPSYRVLGIREDQPSGAGVVCHIQKGLRLEVDVATLDSDSRAEAIKLLEEAIETLRK</sequence>
<accession>A0A841PDT9</accession>
<keyword evidence="1" id="KW-0472">Membrane</keyword>
<dbReference type="Proteomes" id="UP000556329">
    <property type="component" value="Unassembled WGS sequence"/>
</dbReference>
<dbReference type="Pfam" id="PF00672">
    <property type="entry name" value="HAMP"/>
    <property type="match status" value="1"/>
</dbReference>
<dbReference type="SUPFAM" id="SSF55781">
    <property type="entry name" value="GAF domain-like"/>
    <property type="match status" value="1"/>
</dbReference>
<dbReference type="GO" id="GO:0035556">
    <property type="term" value="P:intracellular signal transduction"/>
    <property type="evidence" value="ECO:0007669"/>
    <property type="project" value="InterPro"/>
</dbReference>
<dbReference type="RefSeq" id="WP_184874800.1">
    <property type="nucleotide sequence ID" value="NZ_JACHEF010000004.1"/>
</dbReference>
<dbReference type="Pfam" id="PF00211">
    <property type="entry name" value="Guanylate_cyc"/>
    <property type="match status" value="1"/>
</dbReference>
<dbReference type="SMART" id="SM00065">
    <property type="entry name" value="GAF"/>
    <property type="match status" value="1"/>
</dbReference>
<dbReference type="GO" id="GO:0006171">
    <property type="term" value="P:cAMP biosynthetic process"/>
    <property type="evidence" value="ECO:0007669"/>
    <property type="project" value="TreeGrafter"/>
</dbReference>
<dbReference type="AlphaFoldDB" id="A0A841PDT9"/>
<evidence type="ECO:0000259" key="3">
    <source>
        <dbReference type="PROSITE" id="PS50885"/>
    </source>
</evidence>
<keyword evidence="5" id="KW-1185">Reference proteome</keyword>
<dbReference type="InterPro" id="IPR001054">
    <property type="entry name" value="A/G_cyclase"/>
</dbReference>
<dbReference type="CDD" id="cd07302">
    <property type="entry name" value="CHD"/>
    <property type="match status" value="1"/>
</dbReference>
<reference evidence="4 5" key="1">
    <citation type="submission" date="2020-08" db="EMBL/GenBank/DDBJ databases">
        <title>Genomic Encyclopedia of Type Strains, Phase IV (KMG-IV): sequencing the most valuable type-strain genomes for metagenomic binning, comparative biology and taxonomic classification.</title>
        <authorList>
            <person name="Goeker M."/>
        </authorList>
    </citation>
    <scope>NUCLEOTIDE SEQUENCE [LARGE SCALE GENOMIC DNA]</scope>
    <source>
        <strain evidence="4 5">DSM 100039</strain>
    </source>
</reference>